<feature type="binding site" evidence="6">
    <location>
        <position position="108"/>
    </location>
    <ligand>
        <name>Mg(2+)</name>
        <dbReference type="ChEBI" id="CHEBI:18420"/>
    </ligand>
</feature>
<comment type="similarity">
    <text evidence="6">Belongs to the endonuclease V family.</text>
</comment>
<dbReference type="GO" id="GO:0043737">
    <property type="term" value="F:deoxyribonuclease V activity"/>
    <property type="evidence" value="ECO:0007669"/>
    <property type="project" value="UniProtKB-UniRule"/>
</dbReference>
<evidence type="ECO:0000256" key="4">
    <source>
        <dbReference type="ARBA" id="ARBA00022759"/>
    </source>
</evidence>
<dbReference type="NCBIfam" id="NF008629">
    <property type="entry name" value="PRK11617.1"/>
    <property type="match status" value="1"/>
</dbReference>
<feature type="site" description="Interaction with target DNA" evidence="6">
    <location>
        <position position="78"/>
    </location>
</feature>
<evidence type="ECO:0000256" key="3">
    <source>
        <dbReference type="ARBA" id="ARBA00022722"/>
    </source>
</evidence>
<dbReference type="RefSeq" id="WP_039608789.1">
    <property type="nucleotide sequence ID" value="NZ_JWIC01000004.1"/>
</dbReference>
<keyword evidence="2 6" id="KW-0963">Cytoplasm</keyword>
<keyword evidence="6" id="KW-0479">Metal-binding</keyword>
<dbReference type="GO" id="GO:0006281">
    <property type="term" value="P:DNA repair"/>
    <property type="evidence" value="ECO:0007669"/>
    <property type="project" value="UniProtKB-UniRule"/>
</dbReference>
<dbReference type="Gene3D" id="3.30.2170.10">
    <property type="entry name" value="archaeoglobus fulgidus dsm 4304 superfamily"/>
    <property type="match status" value="1"/>
</dbReference>
<keyword evidence="5 6" id="KW-0378">Hydrolase</keyword>
<comment type="caution">
    <text evidence="7">The sequence shown here is derived from an EMBL/GenBank/DDBJ whole genome shotgun (WGS) entry which is preliminary data.</text>
</comment>
<keyword evidence="4 6" id="KW-0255">Endonuclease</keyword>
<dbReference type="EMBL" id="JWIC01000004">
    <property type="protein sequence ID" value="KID58500.1"/>
    <property type="molecule type" value="Genomic_DNA"/>
</dbReference>
<sequence length="223" mass="24509">MIQYNAPTTQEDALQIQTSLANTVVMTDQFNEIDTIAGVDVAYDEDNNQVVGAVVLLDAKTLQVIESCSVVETISFPYIPGLFSFREIPPLINAIKKLSMMPDLIVCDGQGIAHPKRFGMASHLGVLLDIPTIGCGKTKLIGEYDMPNPCKGSTSDLMHDETLIGKVLRTQKDIKPVFVSVGHKISIETAVQWIEKLTPKFRLPETTRQADQLVNRSLKALKA</sequence>
<organism evidence="7 8">
    <name type="scientific">Pseudoalteromonas luteoviolacea</name>
    <dbReference type="NCBI Taxonomy" id="43657"/>
    <lineage>
        <taxon>Bacteria</taxon>
        <taxon>Pseudomonadati</taxon>
        <taxon>Pseudomonadota</taxon>
        <taxon>Gammaproteobacteria</taxon>
        <taxon>Alteromonadales</taxon>
        <taxon>Pseudoalteromonadaceae</taxon>
        <taxon>Pseudoalteromonas</taxon>
    </lineage>
</organism>
<evidence type="ECO:0000256" key="5">
    <source>
        <dbReference type="ARBA" id="ARBA00022801"/>
    </source>
</evidence>
<gene>
    <name evidence="6" type="primary">nfi</name>
    <name evidence="7" type="ORF">JF50_07550</name>
</gene>
<dbReference type="Proteomes" id="UP000031327">
    <property type="component" value="Unassembled WGS sequence"/>
</dbReference>
<feature type="binding site" evidence="6">
    <location>
        <position position="40"/>
    </location>
    <ligand>
        <name>Mg(2+)</name>
        <dbReference type="ChEBI" id="CHEBI:18420"/>
    </ligand>
</feature>
<keyword evidence="3 6" id="KW-0540">Nuclease</keyword>
<dbReference type="PANTHER" id="PTHR28511:SF1">
    <property type="entry name" value="ENDONUCLEASE V"/>
    <property type="match status" value="1"/>
</dbReference>
<reference evidence="7 8" key="1">
    <citation type="submission" date="2014-12" db="EMBL/GenBank/DDBJ databases">
        <title>Draft Genome Sequence of Pseudoalteromonas luteoviolacea HI1.</title>
        <authorList>
            <person name="Asahina A.Y."/>
            <person name="Hadfield M.G."/>
        </authorList>
    </citation>
    <scope>NUCLEOTIDE SEQUENCE [LARGE SCALE GENOMIC DNA]</scope>
    <source>
        <strain evidence="7 8">HI1</strain>
    </source>
</reference>
<comment type="subcellular location">
    <subcellularLocation>
        <location evidence="1 6">Cytoplasm</location>
    </subcellularLocation>
</comment>
<dbReference type="GO" id="GO:0005737">
    <property type="term" value="C:cytoplasm"/>
    <property type="evidence" value="ECO:0007669"/>
    <property type="project" value="UniProtKB-SubCell"/>
</dbReference>
<dbReference type="OrthoDB" id="9790916at2"/>
<proteinExistence type="inferred from homology"/>
<accession>A0A0C1QGN0</accession>
<dbReference type="GO" id="GO:0003727">
    <property type="term" value="F:single-stranded RNA binding"/>
    <property type="evidence" value="ECO:0007669"/>
    <property type="project" value="TreeGrafter"/>
</dbReference>
<dbReference type="CDD" id="cd06559">
    <property type="entry name" value="Endonuclease_V"/>
    <property type="match status" value="1"/>
</dbReference>
<dbReference type="AlphaFoldDB" id="A0A0C1QGN0"/>
<keyword evidence="6" id="KW-0227">DNA damage</keyword>
<name>A0A0C1QGN0_9GAMM</name>
<dbReference type="GO" id="GO:0016891">
    <property type="term" value="F:RNA endonuclease activity producing 5'-phosphomonoesters, hydrolytic mechanism"/>
    <property type="evidence" value="ECO:0007669"/>
    <property type="project" value="TreeGrafter"/>
</dbReference>
<keyword evidence="6" id="KW-0234">DNA repair</keyword>
<comment type="catalytic activity">
    <reaction evidence="6">
        <text>Endonucleolytic cleavage at apurinic or apyrimidinic sites to products with a 5'-phosphate.</text>
        <dbReference type="EC" id="3.1.21.7"/>
    </reaction>
</comment>
<evidence type="ECO:0000313" key="8">
    <source>
        <dbReference type="Proteomes" id="UP000031327"/>
    </source>
</evidence>
<keyword evidence="6" id="KW-0460">Magnesium</keyword>
<evidence type="ECO:0000256" key="1">
    <source>
        <dbReference type="ARBA" id="ARBA00004496"/>
    </source>
</evidence>
<evidence type="ECO:0000256" key="2">
    <source>
        <dbReference type="ARBA" id="ARBA00022490"/>
    </source>
</evidence>
<dbReference type="GO" id="GO:0000287">
    <property type="term" value="F:magnesium ion binding"/>
    <property type="evidence" value="ECO:0007669"/>
    <property type="project" value="UniProtKB-UniRule"/>
</dbReference>
<comment type="cofactor">
    <cofactor evidence="6">
        <name>Mg(2+)</name>
        <dbReference type="ChEBI" id="CHEBI:18420"/>
    </cofactor>
</comment>
<evidence type="ECO:0000313" key="7">
    <source>
        <dbReference type="EMBL" id="KID58500.1"/>
    </source>
</evidence>
<dbReference type="InterPro" id="IPR007581">
    <property type="entry name" value="Endonuclease-V"/>
</dbReference>
<dbReference type="PANTHER" id="PTHR28511">
    <property type="entry name" value="ENDONUCLEASE V"/>
    <property type="match status" value="1"/>
</dbReference>
<evidence type="ECO:0000256" key="6">
    <source>
        <dbReference type="HAMAP-Rule" id="MF_00801"/>
    </source>
</evidence>
<comment type="function">
    <text evidence="6">DNA repair enzyme involved in the repair of deaminated bases. Selectively cleaves double-stranded DNA at the second phosphodiester bond 3' to a deoxyinosine leaving behind the intact lesion on the nicked DNA.</text>
</comment>
<dbReference type="HAMAP" id="MF_00801">
    <property type="entry name" value="Endonuclease_5"/>
    <property type="match status" value="1"/>
</dbReference>
<dbReference type="Pfam" id="PF04493">
    <property type="entry name" value="Endonuclease_5"/>
    <property type="match status" value="1"/>
</dbReference>
<protein>
    <recommendedName>
        <fullName evidence="6">Endonuclease V</fullName>
        <ecNumber evidence="6">3.1.21.7</ecNumber>
    </recommendedName>
    <alternativeName>
        <fullName evidence="6">Deoxyinosine 3'endonuclease</fullName>
    </alternativeName>
    <alternativeName>
        <fullName evidence="6">Deoxyribonuclease V</fullName>
        <shortName evidence="6">DNase V</shortName>
    </alternativeName>
</protein>
<dbReference type="EC" id="3.1.21.7" evidence="6"/>